<dbReference type="CDD" id="cd06127">
    <property type="entry name" value="DEDDh"/>
    <property type="match status" value="1"/>
</dbReference>
<dbReference type="Gene3D" id="3.30.420.10">
    <property type="entry name" value="Ribonuclease H-like superfamily/Ribonuclease H"/>
    <property type="match status" value="1"/>
</dbReference>
<keyword evidence="3 6" id="KW-0269">Exonuclease</keyword>
<dbReference type="SMART" id="SM00479">
    <property type="entry name" value="EXOIII"/>
    <property type="match status" value="1"/>
</dbReference>
<dbReference type="GO" id="GO:0008408">
    <property type="term" value="F:3'-5' exonuclease activity"/>
    <property type="evidence" value="ECO:0007669"/>
    <property type="project" value="TreeGrafter"/>
</dbReference>
<evidence type="ECO:0000313" key="6">
    <source>
        <dbReference type="EMBL" id="KAB7890818.1"/>
    </source>
</evidence>
<dbReference type="PANTHER" id="PTHR30231:SF4">
    <property type="entry name" value="PROTEIN NEN2"/>
    <property type="match status" value="1"/>
</dbReference>
<evidence type="ECO:0000256" key="3">
    <source>
        <dbReference type="ARBA" id="ARBA00022839"/>
    </source>
</evidence>
<proteinExistence type="predicted"/>
<evidence type="ECO:0000313" key="7">
    <source>
        <dbReference type="Proteomes" id="UP000461010"/>
    </source>
</evidence>
<dbReference type="GO" id="GO:0003676">
    <property type="term" value="F:nucleic acid binding"/>
    <property type="evidence" value="ECO:0007669"/>
    <property type="project" value="InterPro"/>
</dbReference>
<name>A0A6L4WVM9_9BACT</name>
<dbReference type="PANTHER" id="PTHR30231">
    <property type="entry name" value="DNA POLYMERASE III SUBUNIT EPSILON"/>
    <property type="match status" value="1"/>
</dbReference>
<dbReference type="Proteomes" id="UP000472839">
    <property type="component" value="Unassembled WGS sequence"/>
</dbReference>
<gene>
    <name evidence="5" type="ORF">GBG18_09150</name>
    <name evidence="6" type="ORF">GBG19_02050</name>
</gene>
<dbReference type="SUPFAM" id="SSF53098">
    <property type="entry name" value="Ribonuclease H-like"/>
    <property type="match status" value="1"/>
</dbReference>
<dbReference type="EMBL" id="WFKK01000003">
    <property type="protein sequence ID" value="KAB7890818.1"/>
    <property type="molecule type" value="Genomic_DNA"/>
</dbReference>
<feature type="domain" description="Exonuclease" evidence="4">
    <location>
        <begin position="3"/>
        <end position="178"/>
    </location>
</feature>
<comment type="caution">
    <text evidence="6">The sequence shown here is derived from an EMBL/GenBank/DDBJ whole genome shotgun (WGS) entry which is preliminary data.</text>
</comment>
<keyword evidence="7" id="KW-1185">Reference proteome</keyword>
<evidence type="ECO:0000313" key="5">
    <source>
        <dbReference type="EMBL" id="KAB7890238.1"/>
    </source>
</evidence>
<dbReference type="EMBL" id="WFKJ01000026">
    <property type="protein sequence ID" value="KAB7890238.1"/>
    <property type="molecule type" value="Genomic_DNA"/>
</dbReference>
<accession>A0A6L4WVM9</accession>
<keyword evidence="2" id="KW-0378">Hydrolase</keyword>
<dbReference type="InterPro" id="IPR046768">
    <property type="entry name" value="ExoX-like_C"/>
</dbReference>
<dbReference type="RefSeq" id="WP_152190413.1">
    <property type="nucleotide sequence ID" value="NZ_WFKI01000005.1"/>
</dbReference>
<reference evidence="7 8" key="1">
    <citation type="submission" date="2019-10" db="EMBL/GenBank/DDBJ databases">
        <title>Poseidonibacter ostreae sp. nov., isolated from the gut of the Ostrea denselamellosa.</title>
        <authorList>
            <person name="Choi A."/>
        </authorList>
    </citation>
    <scope>NUCLEOTIDE SEQUENCE [LARGE SCALE GENOMIC DNA]</scope>
    <source>
        <strain evidence="6 8">SJOD-M-33</strain>
        <strain evidence="5 7">SJOD-M-5</strain>
    </source>
</reference>
<protein>
    <submittedName>
        <fullName evidence="6">3'-5' exonuclease</fullName>
    </submittedName>
</protein>
<evidence type="ECO:0000256" key="1">
    <source>
        <dbReference type="ARBA" id="ARBA00022722"/>
    </source>
</evidence>
<dbReference type="Pfam" id="PF20600">
    <property type="entry name" value="ExoX-like_C"/>
    <property type="match status" value="1"/>
</dbReference>
<dbReference type="InterPro" id="IPR013520">
    <property type="entry name" value="Ribonucl_H"/>
</dbReference>
<keyword evidence="1" id="KW-0540">Nuclease</keyword>
<dbReference type="InterPro" id="IPR012337">
    <property type="entry name" value="RNaseH-like_sf"/>
</dbReference>
<sequence length="250" mass="28760">MAHYVLFDTETTGNKDDDRVIQFGAMIIDQKGKVEAYDEFCSTDVGIKIEAMEVHNITPDMIEGKVTATQTTFYKKLEELNTSENYIIAHNISFDMGMIKKEGFVNNYKEIDTLRCAKHLFSELPFHRLQYLRYALDLYKTEKIEADKLGITIKAHDALGDVLVMKLFLSKLVAKCREVYPDYNPMEKLVELTSTPVYIKTFKFGKHKGKDVAEVAKEDSGYLNWMRTNMDLDEDLKYTLDKVLGSANPY</sequence>
<dbReference type="Proteomes" id="UP000461010">
    <property type="component" value="Unassembled WGS sequence"/>
</dbReference>
<evidence type="ECO:0000259" key="4">
    <source>
        <dbReference type="SMART" id="SM00479"/>
    </source>
</evidence>
<dbReference type="Pfam" id="PF00929">
    <property type="entry name" value="RNase_T"/>
    <property type="match status" value="1"/>
</dbReference>
<dbReference type="InterPro" id="IPR036397">
    <property type="entry name" value="RNaseH_sf"/>
</dbReference>
<evidence type="ECO:0000313" key="8">
    <source>
        <dbReference type="Proteomes" id="UP000472839"/>
    </source>
</evidence>
<dbReference type="AlphaFoldDB" id="A0A6L4WVM9"/>
<organism evidence="6 8">
    <name type="scientific">Poseidonibacter ostreae</name>
    <dbReference type="NCBI Taxonomy" id="2654171"/>
    <lineage>
        <taxon>Bacteria</taxon>
        <taxon>Pseudomonadati</taxon>
        <taxon>Campylobacterota</taxon>
        <taxon>Epsilonproteobacteria</taxon>
        <taxon>Campylobacterales</taxon>
        <taxon>Arcobacteraceae</taxon>
        <taxon>Poseidonibacter</taxon>
    </lineage>
</organism>
<dbReference type="GO" id="GO:0006259">
    <property type="term" value="P:DNA metabolic process"/>
    <property type="evidence" value="ECO:0007669"/>
    <property type="project" value="UniProtKB-ARBA"/>
</dbReference>
<evidence type="ECO:0000256" key="2">
    <source>
        <dbReference type="ARBA" id="ARBA00022801"/>
    </source>
</evidence>